<dbReference type="EMBL" id="HBNR01065388">
    <property type="protein sequence ID" value="CAE4637000.1"/>
    <property type="molecule type" value="Transcribed_RNA"/>
</dbReference>
<proteinExistence type="predicted"/>
<feature type="compositionally biased region" description="Basic and acidic residues" evidence="1">
    <location>
        <begin position="590"/>
        <end position="609"/>
    </location>
</feature>
<gene>
    <name evidence="2" type="ORF">AMON00008_LOCUS46180</name>
</gene>
<evidence type="ECO:0000313" key="2">
    <source>
        <dbReference type="EMBL" id="CAE4637000.1"/>
    </source>
</evidence>
<organism evidence="2">
    <name type="scientific">Alexandrium monilatum</name>
    <dbReference type="NCBI Taxonomy" id="311494"/>
    <lineage>
        <taxon>Eukaryota</taxon>
        <taxon>Sar</taxon>
        <taxon>Alveolata</taxon>
        <taxon>Dinophyceae</taxon>
        <taxon>Gonyaulacales</taxon>
        <taxon>Pyrocystaceae</taxon>
        <taxon>Alexandrium</taxon>
    </lineage>
</organism>
<name>A0A7S4S7Q2_9DINO</name>
<reference evidence="2" key="1">
    <citation type="submission" date="2021-01" db="EMBL/GenBank/DDBJ databases">
        <authorList>
            <person name="Corre E."/>
            <person name="Pelletier E."/>
            <person name="Niang G."/>
            <person name="Scheremetjew M."/>
            <person name="Finn R."/>
            <person name="Kale V."/>
            <person name="Holt S."/>
            <person name="Cochrane G."/>
            <person name="Meng A."/>
            <person name="Brown T."/>
            <person name="Cohen L."/>
        </authorList>
    </citation>
    <scope>NUCLEOTIDE SEQUENCE</scope>
    <source>
        <strain evidence="2">CCMP3105</strain>
    </source>
</reference>
<dbReference type="PROSITE" id="PS50096">
    <property type="entry name" value="IQ"/>
    <property type="match status" value="1"/>
</dbReference>
<dbReference type="SUPFAM" id="SSF48452">
    <property type="entry name" value="TPR-like"/>
    <property type="match status" value="1"/>
</dbReference>
<feature type="compositionally biased region" description="Polar residues" evidence="1">
    <location>
        <begin position="443"/>
        <end position="454"/>
    </location>
</feature>
<sequence length="1020" mass="112805">MENMKSAYLLSNAYVGGFLAREDGRRPAWFNRTHLVPVTALTPDMQEQLTDVCHVIRTKMRQEVNSTTTGKPGKPETQWQAGLYCARVLWRSIFAAAAAKAPMSQIAMPVLFMAACQSLKWAALRLLTRVWLELQEQFTSKCNKYRNMKSRPSWSVLEALHYEVLGLSCNFGVRDPTSTKPSSKGTTASANLQDFLEEVLALRFACDWLEGSMRDTQEFLDTSFRRVFRRPPKPGSMDPASLQLAELKQQYMDSFATMWTDDAETRSVASLAARILGNLDGPAAFPLAVTHVGLMLAAVWKGAQPMLGRYAALCISRLVEAQAGTARLPPPRLEERDEDLSQTNVFHLIAYSYAPASGDTLDLMSALPRGVRVAIVKVQATFRGYLFRARYFGRAREVSLYGIAKRWPRLAPPLDGEDELELKDGKKRKLPRKAQPAAKTQEEAPTSPISGSRQTKADSKSAALERTSSELASPTRRARGGQQQLSTDKKSWPLPTADHRACADLFALYMYSMYRRRELTGMWSTICGAYERGMGAFAELLARNPALRPMLESIAAQLKRGSVVGFDKAFIAKQKKSGGSEEGSQATRIRVGDDLFRRREPKSKAKDDTFGALQSPQGTLKSPLGASASAPQLAPPTRPFKGQDDKRAGKDLSLTEEYLMNYLREMDGDDSQFKDISSSVIPLSTGTSPPRKAPADAILGGETGGPEGEGAAPATPSKKVAKPKIDVPFCMQRAKPMWLPIKAHRFAAYRAKVLQLLPQSVLQQYIEFEKGGQYGACIKLLESATPGSLNVLNPAALVNNKPLLVETVMQLIVGYSGLCLRNKQGSVAVRLVTQVIDNMSLSLRDLHPGHRTVLEAYLYDTALSICFYMPQDVALTDRAESFFMQASDRYLKLGHANRYCKCCLRAAAVLHGQGNRSEAEYYTQQALNKLADAPMSSLLAVCYHNLAVHTLVQQRIPDSVAHVRAYVALLKQLPKLGSTWMQQMDNTQWLVLKVQELWPQYQVQTGQRDALLGGVTGHST</sequence>
<accession>A0A7S4S7Q2</accession>
<protein>
    <submittedName>
        <fullName evidence="2">Uncharacterized protein</fullName>
    </submittedName>
</protein>
<dbReference type="InterPro" id="IPR011990">
    <property type="entry name" value="TPR-like_helical_dom_sf"/>
</dbReference>
<feature type="region of interest" description="Disordered" evidence="1">
    <location>
        <begin position="414"/>
        <end position="494"/>
    </location>
</feature>
<feature type="compositionally biased region" description="Basic and acidic residues" evidence="1">
    <location>
        <begin position="641"/>
        <end position="650"/>
    </location>
</feature>
<feature type="region of interest" description="Disordered" evidence="1">
    <location>
        <begin position="574"/>
        <end position="651"/>
    </location>
</feature>
<evidence type="ECO:0000256" key="1">
    <source>
        <dbReference type="SAM" id="MobiDB-lite"/>
    </source>
</evidence>
<feature type="region of interest" description="Disordered" evidence="1">
    <location>
        <begin position="680"/>
        <end position="719"/>
    </location>
</feature>
<dbReference type="AlphaFoldDB" id="A0A7S4S7Q2"/>